<feature type="domain" description="Alanine racemase N-terminal" evidence="4">
    <location>
        <begin position="8"/>
        <end position="224"/>
    </location>
</feature>
<keyword evidence="3" id="KW-0413">Isomerase</keyword>
<keyword evidence="2" id="KW-0663">Pyridoxal phosphate</keyword>
<evidence type="ECO:0000256" key="2">
    <source>
        <dbReference type="ARBA" id="ARBA00022898"/>
    </source>
</evidence>
<gene>
    <name evidence="5" type="ORF">FKY71_11465</name>
</gene>
<evidence type="ECO:0000259" key="4">
    <source>
        <dbReference type="Pfam" id="PF01168"/>
    </source>
</evidence>
<comment type="cofactor">
    <cofactor evidence="1">
        <name>pyridoxal 5'-phosphate</name>
        <dbReference type="ChEBI" id="CHEBI:597326"/>
    </cofactor>
</comment>
<organism evidence="5 6">
    <name type="scientific">Spiribacter salinus</name>
    <dbReference type="NCBI Taxonomy" id="1335746"/>
    <lineage>
        <taxon>Bacteria</taxon>
        <taxon>Pseudomonadati</taxon>
        <taxon>Pseudomonadota</taxon>
        <taxon>Gammaproteobacteria</taxon>
        <taxon>Chromatiales</taxon>
        <taxon>Ectothiorhodospiraceae</taxon>
        <taxon>Spiribacter</taxon>
    </lineage>
</organism>
<evidence type="ECO:0000313" key="5">
    <source>
        <dbReference type="EMBL" id="TQE98878.1"/>
    </source>
</evidence>
<accession>A0A540VQ75</accession>
<protein>
    <submittedName>
        <fullName evidence="5">Alanine/ornithine racemase family PLP-dependent enzyme</fullName>
    </submittedName>
</protein>
<dbReference type="PANTHER" id="PTHR30511:SF3">
    <property type="entry name" value="LYSINE RACEMASE"/>
    <property type="match status" value="1"/>
</dbReference>
<sequence>MTAPRVEIDLGKIRANARSLVRRLGARGVSVTGVTKAVCGHPEVARAMLDGGVFDLADARIRNVLRMRTAGIGGPISMLRAPMGGEMEDVIKYCDTSYNTEIDTILALAAAARAQGREHEVILMIEMGDLREGIPPESVDEIAALVVATPGVALKGIAANFACLGDVAPTPDDMAMLSRLADQVEGACGAFVTVVSGGGSANLAWALGEGATGRINTLRLGEAILLGVDPVTGFAIDGLHTDAFALFAEVIETGLKPGSMVAKNGRRLRSILAVGRQDTDVNGLSFPSGARLIGATSDHTVIDTTNFAAPLGSEMKMGLSYSALMRAMSAPDVTRAVFGKSSVDRVASGRTATPVLTVV</sequence>
<dbReference type="Pfam" id="PF01168">
    <property type="entry name" value="Ala_racemase_N"/>
    <property type="match status" value="1"/>
</dbReference>
<dbReference type="EMBL" id="VIFK01000120">
    <property type="protein sequence ID" value="TQE98878.1"/>
    <property type="molecule type" value="Genomic_DNA"/>
</dbReference>
<dbReference type="GO" id="GO:0030170">
    <property type="term" value="F:pyridoxal phosphate binding"/>
    <property type="evidence" value="ECO:0007669"/>
    <property type="project" value="TreeGrafter"/>
</dbReference>
<evidence type="ECO:0000256" key="1">
    <source>
        <dbReference type="ARBA" id="ARBA00001933"/>
    </source>
</evidence>
<dbReference type="GO" id="GO:0008784">
    <property type="term" value="F:alanine racemase activity"/>
    <property type="evidence" value="ECO:0007669"/>
    <property type="project" value="TreeGrafter"/>
</dbReference>
<dbReference type="InterPro" id="IPR001608">
    <property type="entry name" value="Ala_racemase_N"/>
</dbReference>
<dbReference type="InterPro" id="IPR029066">
    <property type="entry name" value="PLP-binding_barrel"/>
</dbReference>
<dbReference type="InterPro" id="IPR000821">
    <property type="entry name" value="Ala_racemase"/>
</dbReference>
<name>A0A540VQ75_9GAMM</name>
<dbReference type="CDD" id="cd06815">
    <property type="entry name" value="PLPDE_III_AR_like_1"/>
    <property type="match status" value="1"/>
</dbReference>
<dbReference type="PANTHER" id="PTHR30511">
    <property type="entry name" value="ALANINE RACEMASE"/>
    <property type="match status" value="1"/>
</dbReference>
<dbReference type="Gene3D" id="3.20.20.10">
    <property type="entry name" value="Alanine racemase"/>
    <property type="match status" value="1"/>
</dbReference>
<dbReference type="GO" id="GO:0005829">
    <property type="term" value="C:cytosol"/>
    <property type="evidence" value="ECO:0007669"/>
    <property type="project" value="TreeGrafter"/>
</dbReference>
<dbReference type="SUPFAM" id="SSF51419">
    <property type="entry name" value="PLP-binding barrel"/>
    <property type="match status" value="1"/>
</dbReference>
<dbReference type="Proteomes" id="UP000315400">
    <property type="component" value="Unassembled WGS sequence"/>
</dbReference>
<proteinExistence type="predicted"/>
<comment type="caution">
    <text evidence="5">The sequence shown here is derived from an EMBL/GenBank/DDBJ whole genome shotgun (WGS) entry which is preliminary data.</text>
</comment>
<evidence type="ECO:0000256" key="3">
    <source>
        <dbReference type="ARBA" id="ARBA00023235"/>
    </source>
</evidence>
<dbReference type="AlphaFoldDB" id="A0A540VQ75"/>
<reference evidence="5 6" key="1">
    <citation type="submission" date="2019-06" db="EMBL/GenBank/DDBJ databases">
        <title>Metagenome assembled Genome of Spiribacter salinus SL48-SHIP from the microbial mat of Salt Lake 48 (Novosibirsk region, Russia).</title>
        <authorList>
            <person name="Shipova A."/>
            <person name="Rozanov A.S."/>
            <person name="Bryanskaya A.V."/>
            <person name="Peltek S.E."/>
        </authorList>
    </citation>
    <scope>NUCLEOTIDE SEQUENCE [LARGE SCALE GENOMIC DNA]</scope>
    <source>
        <strain evidence="5">SL48-SHIP-2</strain>
    </source>
</reference>
<evidence type="ECO:0000313" key="6">
    <source>
        <dbReference type="Proteomes" id="UP000315400"/>
    </source>
</evidence>